<keyword evidence="3" id="KW-1185">Reference proteome</keyword>
<name>A0A7W0C7S5_9BACT</name>
<dbReference type="EMBL" id="JACDUS010000002">
    <property type="protein sequence ID" value="MBA2880692.1"/>
    <property type="molecule type" value="Genomic_DNA"/>
</dbReference>
<keyword evidence="1" id="KW-0812">Transmembrane</keyword>
<dbReference type="InterPro" id="IPR012902">
    <property type="entry name" value="N_methyl_site"/>
</dbReference>
<accession>A0A7W0C7S5</accession>
<evidence type="ECO:0000256" key="1">
    <source>
        <dbReference type="SAM" id="Phobius"/>
    </source>
</evidence>
<keyword evidence="1" id="KW-0472">Membrane</keyword>
<sequence length="250" mass="27763">MNPSYRQNQPGMWKKSGFTLLEVLMAVVIFAVIATIVYSAMNAAISRIGAIKDGDRVFAMGAGCLHRISTDLRSAYADPYPLFTPQNAEENPDPYAFVGQTDFVGGDSFSGLQFAAFAHLPVSTGSADPQKSAAALAQLRYFVEKSPEPDRGYVLRRGDRPFVWNADADQWDEDSAPVLCTHITEFALTYFDHKKNDRKTWDSSDDATDYATPAAVEIFFRIETDQGNYPFLTRVVLPAGREPLERVKSQ</sequence>
<evidence type="ECO:0000313" key="2">
    <source>
        <dbReference type="EMBL" id="MBA2880692.1"/>
    </source>
</evidence>
<proteinExistence type="predicted"/>
<dbReference type="RefSeq" id="WP_181550353.1">
    <property type="nucleotide sequence ID" value="NZ_JACDUS010000002.1"/>
</dbReference>
<feature type="transmembrane region" description="Helical" evidence="1">
    <location>
        <begin position="20"/>
        <end position="41"/>
    </location>
</feature>
<comment type="caution">
    <text evidence="2">The sequence shown here is derived from an EMBL/GenBank/DDBJ whole genome shotgun (WGS) entry which is preliminary data.</text>
</comment>
<dbReference type="NCBIfam" id="TIGR02532">
    <property type="entry name" value="IV_pilin_GFxxxE"/>
    <property type="match status" value="1"/>
</dbReference>
<dbReference type="Proteomes" id="UP000525298">
    <property type="component" value="Unassembled WGS sequence"/>
</dbReference>
<dbReference type="PROSITE" id="PS00409">
    <property type="entry name" value="PROKAR_NTER_METHYL"/>
    <property type="match status" value="1"/>
</dbReference>
<reference evidence="2 3" key="1">
    <citation type="submission" date="2020-07" db="EMBL/GenBank/DDBJ databases">
        <title>Genomic Encyclopedia of Type Strains, Phase IV (KMG-IV): sequencing the most valuable type-strain genomes for metagenomic binning, comparative biology and taxonomic classification.</title>
        <authorList>
            <person name="Goeker M."/>
        </authorList>
    </citation>
    <scope>NUCLEOTIDE SEQUENCE [LARGE SCALE GENOMIC DNA]</scope>
    <source>
        <strain evidence="2 3">DSM 17721</strain>
    </source>
</reference>
<dbReference type="Pfam" id="PF07963">
    <property type="entry name" value="N_methyl"/>
    <property type="match status" value="1"/>
</dbReference>
<keyword evidence="1" id="KW-1133">Transmembrane helix</keyword>
<evidence type="ECO:0000313" key="3">
    <source>
        <dbReference type="Proteomes" id="UP000525298"/>
    </source>
</evidence>
<organism evidence="2 3">
    <name type="scientific">Desulfosalsimonas propionicica</name>
    <dbReference type="NCBI Taxonomy" id="332175"/>
    <lineage>
        <taxon>Bacteria</taxon>
        <taxon>Pseudomonadati</taxon>
        <taxon>Thermodesulfobacteriota</taxon>
        <taxon>Desulfobacteria</taxon>
        <taxon>Desulfobacterales</taxon>
        <taxon>Desulfosalsimonadaceae</taxon>
        <taxon>Desulfosalsimonas</taxon>
    </lineage>
</organism>
<dbReference type="AlphaFoldDB" id="A0A7W0C7S5"/>
<protein>
    <submittedName>
        <fullName evidence="2">Prepilin-type N-terminal cleavage/methylation domain-containing protein</fullName>
    </submittedName>
</protein>
<gene>
    <name evidence="2" type="ORF">HNR65_001010</name>
</gene>